<dbReference type="PANTHER" id="PTHR34072:SF52">
    <property type="entry name" value="RIBONUCLEASE H"/>
    <property type="match status" value="1"/>
</dbReference>
<keyword evidence="2" id="KW-0695">RNA-directed DNA polymerase</keyword>
<dbReference type="GO" id="GO:0003964">
    <property type="term" value="F:RNA-directed DNA polymerase activity"/>
    <property type="evidence" value="ECO:0007669"/>
    <property type="project" value="UniProtKB-KW"/>
</dbReference>
<dbReference type="Gene3D" id="3.30.70.270">
    <property type="match status" value="1"/>
</dbReference>
<dbReference type="PANTHER" id="PTHR34072">
    <property type="entry name" value="ENZYMATIC POLYPROTEIN-RELATED"/>
    <property type="match status" value="1"/>
</dbReference>
<dbReference type="Pfam" id="PF17919">
    <property type="entry name" value="RT_RNaseH_2"/>
    <property type="match status" value="1"/>
</dbReference>
<comment type="caution">
    <text evidence="2">The sequence shown here is derived from an EMBL/GenBank/DDBJ whole genome shotgun (WGS) entry which is preliminary data.</text>
</comment>
<sequence>MGEPLSPDRVFDFPVDEPEPHATYDFFAPGPLPGYAGNPNNNNGWIEPDVPLLGELGAVAGEPMVGPLDDEIVETIVEAEEQVIAPVIEMDEDIAMLFGDGDFKDDDSKGFDEEEVWESFPLLAPGLHVPSSVIEDLSTRLGNLEYEHEQLIKKVIQMAQAEDGLEHVCAQVEQGLQTATQRDKVIAELTQQVHALQADVQQRDSQIQQLQTMVFEMSNFMHVVIVYLLTPLCCDDTHEVTPCVFALAGCDTLTKEDHEKHLRLMLELLRKEKLYAKFKCEFWLQEVHFRGHVVNHNGIHLDSSKIKTLKDNLCNAPILSLPDGVEDFIVYCDASNQGLGCVLMQRGKKELNMRQTRWIELFSDYECEIRYHPVKANVVVDALSRKERVKPRHVREIAVTIQFGVKETGSSEGGVQG</sequence>
<keyword evidence="2" id="KW-0548">Nucleotidyltransferase</keyword>
<dbReference type="SUPFAM" id="SSF56672">
    <property type="entry name" value="DNA/RNA polymerases"/>
    <property type="match status" value="1"/>
</dbReference>
<dbReference type="EMBL" id="BKCJ010000780">
    <property type="protein sequence ID" value="GEU36190.1"/>
    <property type="molecule type" value="Genomic_DNA"/>
</dbReference>
<keyword evidence="2" id="KW-0808">Transferase</keyword>
<name>A0A6L2JHH6_TANCI</name>
<gene>
    <name evidence="2" type="ORF">Tci_008168</name>
</gene>
<evidence type="ECO:0000259" key="1">
    <source>
        <dbReference type="Pfam" id="PF17919"/>
    </source>
</evidence>
<feature type="domain" description="Reverse transcriptase/retrotransposon-derived protein RNase H-like" evidence="1">
    <location>
        <begin position="305"/>
        <end position="349"/>
    </location>
</feature>
<dbReference type="Gene3D" id="1.10.287.510">
    <property type="entry name" value="Helix hairpin bin"/>
    <property type="match status" value="1"/>
</dbReference>
<proteinExistence type="predicted"/>
<dbReference type="InterPro" id="IPR041577">
    <property type="entry name" value="RT_RNaseH_2"/>
</dbReference>
<organism evidence="2">
    <name type="scientific">Tanacetum cinerariifolium</name>
    <name type="common">Dalmatian daisy</name>
    <name type="synonym">Chrysanthemum cinerariifolium</name>
    <dbReference type="NCBI Taxonomy" id="118510"/>
    <lineage>
        <taxon>Eukaryota</taxon>
        <taxon>Viridiplantae</taxon>
        <taxon>Streptophyta</taxon>
        <taxon>Embryophyta</taxon>
        <taxon>Tracheophyta</taxon>
        <taxon>Spermatophyta</taxon>
        <taxon>Magnoliopsida</taxon>
        <taxon>eudicotyledons</taxon>
        <taxon>Gunneridae</taxon>
        <taxon>Pentapetalae</taxon>
        <taxon>asterids</taxon>
        <taxon>campanulids</taxon>
        <taxon>Asterales</taxon>
        <taxon>Asteraceae</taxon>
        <taxon>Asteroideae</taxon>
        <taxon>Anthemideae</taxon>
        <taxon>Anthemidinae</taxon>
        <taxon>Tanacetum</taxon>
    </lineage>
</organism>
<dbReference type="InterPro" id="IPR043502">
    <property type="entry name" value="DNA/RNA_pol_sf"/>
</dbReference>
<accession>A0A6L2JHH6</accession>
<evidence type="ECO:0000313" key="2">
    <source>
        <dbReference type="EMBL" id="GEU36190.1"/>
    </source>
</evidence>
<dbReference type="AlphaFoldDB" id="A0A6L2JHH6"/>
<reference evidence="2" key="1">
    <citation type="journal article" date="2019" name="Sci. Rep.">
        <title>Draft genome of Tanacetum cinerariifolium, the natural source of mosquito coil.</title>
        <authorList>
            <person name="Yamashiro T."/>
            <person name="Shiraishi A."/>
            <person name="Satake H."/>
            <person name="Nakayama K."/>
        </authorList>
    </citation>
    <scope>NUCLEOTIDE SEQUENCE</scope>
</reference>
<dbReference type="InterPro" id="IPR043128">
    <property type="entry name" value="Rev_trsase/Diguanyl_cyclase"/>
</dbReference>
<protein>
    <submittedName>
        <fullName evidence="2">Reverse transcriptase domain-containing protein</fullName>
    </submittedName>
</protein>